<dbReference type="PANTHER" id="PTHR22870">
    <property type="entry name" value="REGULATOR OF CHROMOSOME CONDENSATION"/>
    <property type="match status" value="1"/>
</dbReference>
<keyword evidence="6" id="KW-1185">Reference proteome</keyword>
<evidence type="ECO:0000313" key="5">
    <source>
        <dbReference type="EMBL" id="URD76683.1"/>
    </source>
</evidence>
<sequence>MSDISPVAQASLLPYVSINGYQVQSSPSAQLVDRHSDSLGNSTTVTIVGSSRKALRAALSPNPGKPYRVCDTCYVKLTNSFDSGGFISKKIMKPRISGESKDRLDRLDASLSKALPSSNLDLVNKFDSKASIEGKNSNSSSVTQSPQVPSVLQLKSIAFTASTDVHQAVPRPAVKSTNRSRAVSPFSRKPSPPRSTTPTPTVAGLSFSKSFSDNLKKTNDLLNQELLRFHSEVDNLRQHCEHLEFQLEKSEKKAQEATTLAMEESAKSKAAKEVIKSLTAQLKEMTKRNL</sequence>
<dbReference type="Proteomes" id="UP001055439">
    <property type="component" value="Chromosome 1"/>
</dbReference>
<dbReference type="PANTHER" id="PTHR22870:SF468">
    <property type="entry name" value="OS04G0686200 PROTEIN"/>
    <property type="match status" value="1"/>
</dbReference>
<keyword evidence="2" id="KW-0175">Coiled coil</keyword>
<feature type="region of interest" description="Disordered" evidence="3">
    <location>
        <begin position="169"/>
        <end position="203"/>
    </location>
</feature>
<dbReference type="InterPro" id="IPR051210">
    <property type="entry name" value="Ub_ligase/GEF_domain"/>
</dbReference>
<name>A0A9E7EIV4_9LILI</name>
<evidence type="ECO:0000313" key="6">
    <source>
        <dbReference type="Proteomes" id="UP001055439"/>
    </source>
</evidence>
<protein>
    <submittedName>
        <fullName evidence="5">FYVE</fullName>
    </submittedName>
</protein>
<feature type="coiled-coil region" evidence="2">
    <location>
        <begin position="233"/>
        <end position="288"/>
    </location>
</feature>
<dbReference type="Pfam" id="PF13713">
    <property type="entry name" value="BRX_N"/>
    <property type="match status" value="1"/>
</dbReference>
<dbReference type="OrthoDB" id="1427124at2759"/>
<evidence type="ECO:0000256" key="2">
    <source>
        <dbReference type="SAM" id="Coils"/>
    </source>
</evidence>
<dbReference type="InterPro" id="IPR027988">
    <property type="entry name" value="BRX_N"/>
</dbReference>
<evidence type="ECO:0000259" key="4">
    <source>
        <dbReference type="Pfam" id="PF13713"/>
    </source>
</evidence>
<organism evidence="5 6">
    <name type="scientific">Musa troglodytarum</name>
    <name type="common">fe'i banana</name>
    <dbReference type="NCBI Taxonomy" id="320322"/>
    <lineage>
        <taxon>Eukaryota</taxon>
        <taxon>Viridiplantae</taxon>
        <taxon>Streptophyta</taxon>
        <taxon>Embryophyta</taxon>
        <taxon>Tracheophyta</taxon>
        <taxon>Spermatophyta</taxon>
        <taxon>Magnoliopsida</taxon>
        <taxon>Liliopsida</taxon>
        <taxon>Zingiberales</taxon>
        <taxon>Musaceae</taxon>
        <taxon>Musa</taxon>
    </lineage>
</organism>
<gene>
    <name evidence="5" type="ORF">MUK42_34314</name>
</gene>
<evidence type="ECO:0000256" key="1">
    <source>
        <dbReference type="ARBA" id="ARBA00022737"/>
    </source>
</evidence>
<feature type="domain" description="Transcription factor BREVIS RADIX N-terminal" evidence="4">
    <location>
        <begin position="263"/>
        <end position="288"/>
    </location>
</feature>
<keyword evidence="1" id="KW-0677">Repeat</keyword>
<evidence type="ECO:0000256" key="3">
    <source>
        <dbReference type="SAM" id="MobiDB-lite"/>
    </source>
</evidence>
<reference evidence="5" key="1">
    <citation type="submission" date="2022-05" db="EMBL/GenBank/DDBJ databases">
        <title>The Musa troglodytarum L. genome provides insights into the mechanism of non-climacteric behaviour and enrichment of carotenoids.</title>
        <authorList>
            <person name="Wang J."/>
        </authorList>
    </citation>
    <scope>NUCLEOTIDE SEQUENCE</scope>
    <source>
        <tissue evidence="5">Leaf</tissue>
    </source>
</reference>
<accession>A0A9E7EIV4</accession>
<dbReference type="AlphaFoldDB" id="A0A9E7EIV4"/>
<proteinExistence type="predicted"/>
<dbReference type="EMBL" id="CP097502">
    <property type="protein sequence ID" value="URD76683.1"/>
    <property type="molecule type" value="Genomic_DNA"/>
</dbReference>